<evidence type="ECO:0000256" key="2">
    <source>
        <dbReference type="ARBA" id="ARBA00007934"/>
    </source>
</evidence>
<feature type="domain" description="RdRp catalytic" evidence="23">
    <location>
        <begin position="663"/>
        <end position="847"/>
    </location>
</feature>
<dbReference type="Gene3D" id="3.40.50.12760">
    <property type="match status" value="1"/>
</dbReference>
<keyword evidence="11 22" id="KW-0067">ATP-binding</keyword>
<comment type="catalytic activity">
    <reaction evidence="21 22">
        <text>GTP + H2O = GDP + phosphate + H(+)</text>
        <dbReference type="Rhea" id="RHEA:19669"/>
        <dbReference type="ChEBI" id="CHEBI:15377"/>
        <dbReference type="ChEBI" id="CHEBI:15378"/>
        <dbReference type="ChEBI" id="CHEBI:37565"/>
        <dbReference type="ChEBI" id="CHEBI:43474"/>
        <dbReference type="ChEBI" id="CHEBI:58189"/>
    </reaction>
</comment>
<keyword evidence="6 22" id="KW-0808">Transferase</keyword>
<dbReference type="InterPro" id="IPR016269">
    <property type="entry name" value="RNA-dir_pol_paramyxovirus"/>
</dbReference>
<dbReference type="EC" id="2.1.1.-" evidence="22"/>
<keyword evidence="10" id="KW-0378">Hydrolase</keyword>
<dbReference type="InterPro" id="IPR039736">
    <property type="entry name" value="L_poly_C"/>
</dbReference>
<dbReference type="GO" id="GO:0044423">
    <property type="term" value="C:virion component"/>
    <property type="evidence" value="ECO:0007669"/>
    <property type="project" value="UniProtKB-KW"/>
</dbReference>
<evidence type="ECO:0000256" key="13">
    <source>
        <dbReference type="ARBA" id="ARBA00022953"/>
    </source>
</evidence>
<evidence type="ECO:0000256" key="18">
    <source>
        <dbReference type="ARBA" id="ARBA00024499"/>
    </source>
</evidence>
<dbReference type="InterPro" id="IPR014023">
    <property type="entry name" value="Mononeg_RNA_pol_cat"/>
</dbReference>
<gene>
    <name evidence="25" type="primary">L</name>
</gene>
<evidence type="ECO:0000256" key="4">
    <source>
        <dbReference type="ARBA" id="ARBA00022603"/>
    </source>
</evidence>
<keyword evidence="8 22" id="KW-0548">Nucleotidyltransferase</keyword>
<evidence type="ECO:0000256" key="21">
    <source>
        <dbReference type="ARBA" id="ARBA00048548"/>
    </source>
</evidence>
<dbReference type="GO" id="GO:0005524">
    <property type="term" value="F:ATP binding"/>
    <property type="evidence" value="ECO:0007669"/>
    <property type="project" value="UniProtKB-KW"/>
</dbReference>
<keyword evidence="5 22" id="KW-0507">mRNA processing</keyword>
<comment type="similarity">
    <text evidence="2 22">Belongs to the paramyxovirus L protein family.</text>
</comment>
<evidence type="ECO:0000256" key="12">
    <source>
        <dbReference type="ARBA" id="ARBA00022844"/>
    </source>
</evidence>
<evidence type="ECO:0000256" key="9">
    <source>
        <dbReference type="ARBA" id="ARBA00022741"/>
    </source>
</evidence>
<dbReference type="GO" id="GO:0030430">
    <property type="term" value="C:host cell cytoplasm"/>
    <property type="evidence" value="ECO:0007669"/>
    <property type="project" value="UniProtKB-SubCell"/>
</dbReference>
<accession>A0AAE9HT86</accession>
<evidence type="ECO:0000256" key="19">
    <source>
        <dbReference type="ARBA" id="ARBA00047332"/>
    </source>
</evidence>
<evidence type="ECO:0000256" key="10">
    <source>
        <dbReference type="ARBA" id="ARBA00022801"/>
    </source>
</evidence>
<comment type="subcellular location">
    <subcellularLocation>
        <location evidence="22">Virion</location>
    </subcellularLocation>
    <subcellularLocation>
        <location evidence="22">Host cytoplasm</location>
    </subcellularLocation>
</comment>
<keyword evidence="13 22" id="KW-0693">Viral RNA replication</keyword>
<dbReference type="EC" id="3.6.1.-" evidence="22"/>
<evidence type="ECO:0000256" key="22">
    <source>
        <dbReference type="PIRNR" id="PIRNR000830"/>
    </source>
</evidence>
<dbReference type="GO" id="GO:0016787">
    <property type="term" value="F:hydrolase activity"/>
    <property type="evidence" value="ECO:0007669"/>
    <property type="project" value="UniProtKB-KW"/>
</dbReference>
<organism evidence="25 26">
    <name type="scientific">denestis virus</name>
    <dbReference type="NCBI Taxonomy" id="2940992"/>
    <lineage>
        <taxon>Viruses</taxon>
        <taxon>Riboviria</taxon>
        <taxon>Orthornavirae</taxon>
        <taxon>Negarnaviricota</taxon>
        <taxon>Haploviricotina</taxon>
        <taxon>Monjiviricetes</taxon>
        <taxon>Mononegavirales</taxon>
        <taxon>Paramyxoviridae</taxon>
        <taxon>Orthoparamyxovirinae</taxon>
        <taxon>Narmovirus</taxon>
        <taxon>Narmovirus ninovense</taxon>
    </lineage>
</organism>
<evidence type="ECO:0000256" key="5">
    <source>
        <dbReference type="ARBA" id="ARBA00022664"/>
    </source>
</evidence>
<keyword evidence="7 22" id="KW-0949">S-adenosyl-L-methionine</keyword>
<dbReference type="PROSITE" id="PS50526">
    <property type="entry name" value="RDRP_SSRNA_NEG_NONSEG"/>
    <property type="match status" value="1"/>
</dbReference>
<evidence type="ECO:0000256" key="3">
    <source>
        <dbReference type="ARBA" id="ARBA00022484"/>
    </source>
</evidence>
<keyword evidence="15 22" id="KW-1035">Host cytoplasm</keyword>
<reference evidence="25 26" key="1">
    <citation type="journal article" date="2022" name="bioRxiv">
        <title>The characterization of multiple novel paramyxovirus species highlights the diverse nature of the subfamily Orthoparamyxovirinae.</title>
        <authorList>
            <person name="Vanmechelen B."/>
            <person name="Meurs S."/>
            <person name="Horemans M."/>
            <person name="Loosen A."/>
            <person name="Maes T.J."/>
            <person name="Laenen L."/>
            <person name="Vergote V."/>
            <person name="Koundouno F.R."/>
            <person name="Magassouba N."/>
            <person name="Konde M.K."/>
            <person name="Conde I.S."/>
            <person name="Carroll M.W."/>
            <person name="Maes P."/>
        </authorList>
    </citation>
    <scope>NUCLEOTIDE SEQUENCE [LARGE SCALE GENOMIC DNA]</scope>
    <source>
        <strain evidence="25 26">BE/Ninove/Mag/2/2019</strain>
    </source>
</reference>
<keyword evidence="4 22" id="KW-0489">Methyltransferase</keyword>
<evidence type="ECO:0000256" key="6">
    <source>
        <dbReference type="ARBA" id="ARBA00022679"/>
    </source>
</evidence>
<evidence type="ECO:0000256" key="16">
    <source>
        <dbReference type="ARBA" id="ARBA00023268"/>
    </source>
</evidence>
<keyword evidence="12 22" id="KW-0946">Virion</keyword>
<evidence type="ECO:0000256" key="8">
    <source>
        <dbReference type="ARBA" id="ARBA00022695"/>
    </source>
</evidence>
<evidence type="ECO:0000256" key="15">
    <source>
        <dbReference type="ARBA" id="ARBA00023200"/>
    </source>
</evidence>
<evidence type="ECO:0000256" key="14">
    <source>
        <dbReference type="ARBA" id="ARBA00023042"/>
    </source>
</evidence>
<dbReference type="PIRSF" id="PIRSF000830">
    <property type="entry name" value="RNA_pol_ParamyxoV"/>
    <property type="match status" value="1"/>
</dbReference>
<dbReference type="EC" id="2.7.7.88" evidence="22"/>
<dbReference type="EMBL" id="OK623359">
    <property type="protein sequence ID" value="UQM99576.1"/>
    <property type="molecule type" value="Viral_cRNA"/>
</dbReference>
<comment type="function">
    <text evidence="1 22">RNA-directed RNA polymerase that catalyzes the replication of viral genomic RNA. The template is composed of the viral RNA tightly encapsidated by the nucleoprotein (N). The replicase mode is dependent on intracellular N protein concentration. In this mode, the polymerase replicates the whole viral genome without recognizing transcriptional signals, and the replicated genome is not caped or polyadenylated.</text>
</comment>
<comment type="catalytic activity">
    <reaction evidence="20">
        <text>a 5'-end (5'-triphosphoguanosine)-adenylyl-adenylyl-cytidylyl-adenosine in mRNA + 2 S-adenosyl-L-methionine = a 5'-end (N(7)-methyl 5'-triphosphoguanosine)-(2'-O-methyladenylyl)-adenylyl-cytidylyl-adenosine in mRNA + 2 S-adenosyl-L-homocysteine + H(+)</text>
        <dbReference type="Rhea" id="RHEA:65376"/>
        <dbReference type="Rhea" id="RHEA-COMP:16797"/>
        <dbReference type="Rhea" id="RHEA-COMP:16798"/>
        <dbReference type="ChEBI" id="CHEBI:15378"/>
        <dbReference type="ChEBI" id="CHEBI:57856"/>
        <dbReference type="ChEBI" id="CHEBI:59789"/>
        <dbReference type="ChEBI" id="CHEBI:156483"/>
        <dbReference type="ChEBI" id="CHEBI:156484"/>
        <dbReference type="EC" id="2.1.1.375"/>
    </reaction>
</comment>
<evidence type="ECO:0000313" key="26">
    <source>
        <dbReference type="Proteomes" id="UP001252088"/>
    </source>
</evidence>
<dbReference type="GO" id="GO:0004482">
    <property type="term" value="F:mRNA 5'-cap (guanine-N7-)-methyltransferase activity"/>
    <property type="evidence" value="ECO:0007669"/>
    <property type="project" value="InterPro"/>
</dbReference>
<evidence type="ECO:0000259" key="23">
    <source>
        <dbReference type="PROSITE" id="PS50526"/>
    </source>
</evidence>
<dbReference type="Pfam" id="PF00946">
    <property type="entry name" value="Mononeg_RNA_pol"/>
    <property type="match status" value="1"/>
</dbReference>
<protein>
    <recommendedName>
        <fullName evidence="22">RNA-directed RNA polymerase L</fullName>
        <shortName evidence="22">Protein L</shortName>
    </recommendedName>
    <alternativeName>
        <fullName evidence="22">Large structural protein</fullName>
    </alternativeName>
    <alternativeName>
        <fullName evidence="22">Replicase</fullName>
    </alternativeName>
    <alternativeName>
        <fullName evidence="22">Transcriptase</fullName>
    </alternativeName>
    <domain>
        <recommendedName>
            <fullName evidence="22">RNA-directed RNA polymerase</fullName>
            <ecNumber evidence="22">2.7.7.48</ecNumber>
        </recommendedName>
    </domain>
    <domain>
        <recommendedName>
            <fullName evidence="22">GTP phosphohydrolase</fullName>
            <ecNumber evidence="22">3.6.1.-</ecNumber>
        </recommendedName>
    </domain>
    <domain>
        <recommendedName>
            <fullName evidence="22">GDP polyribonucleotidyltransferase</fullName>
            <ecNumber evidence="22">2.7.7.88</ecNumber>
        </recommendedName>
        <alternativeName>
            <fullName evidence="22">PRNTase</fullName>
        </alternativeName>
    </domain>
    <domain>
        <recommendedName>
            <fullName evidence="22">mRNA (nucleoside-2'-O-)-methyltransferase</fullName>
            <shortName evidence="22">N1-2'-O-MTase</shortName>
            <ecNumber evidence="22">2.1.1.-</ecNumber>
        </recommendedName>
    </domain>
    <domain>
        <recommendedName>
            <fullName evidence="22">mRNA (guanine-N(7)-)-methyltransferase</fullName>
            <shortName evidence="22">G-N7-MTase</shortName>
        </recommendedName>
    </domain>
</protein>
<keyword evidence="3 22" id="KW-0696">RNA-directed RNA polymerase</keyword>
<comment type="function">
    <text evidence="22">RNA-directed RNA polymerase that catalyzes the transcription of viral mRNAs, their capping and polyadenylation. The template is composed of the viral RNA tightly encapsidated by the nucleoprotein (N). The viral polymerase binds to the genomic RNA at the 3' leader promoter, and transcribes subsequently all viral mRNAs with a decreasing efficiency. The first gene is the most transcribed, and the last the least transcribed. The viral phosphoprotein acts as a processivity factor. Capping is concomitant with initiation of mRNA transcription. Indeed, a GDP polyribonucleotidyl transferase (PRNTase) adds the cap structure when the nascent RNA chain length has reached few nucleotides. Ribose 2'-O methylation of viral mRNA cap precedes and facilitates subsequent guanine-N-7 methylation, both activities being carried by the viral polymerase. Polyadenylation of mRNAs occur by a stuttering mechanism at a slipery stop site present at the end viral genes. After finishing transcription of a mRNA, the polymerase can resume transcription of the downstream gene.</text>
</comment>
<comment type="catalytic activity">
    <reaction evidence="19 22">
        <text>a 5'-end (5'-triphosphoguanosine)-adenylyl-adenylyl-cytidylyl-adenosine in mRNA + S-adenosyl-L-methionine = a 5'-end (5'-triphosphoguanosine)-(2'-O-methyladenylyl)-adenylyl-cytidylyl-adenosine in mRNA + S-adenosyl-L-homocysteine + H(+)</text>
        <dbReference type="Rhea" id="RHEA:65380"/>
        <dbReference type="Rhea" id="RHEA-COMP:16797"/>
        <dbReference type="Rhea" id="RHEA-COMP:16801"/>
        <dbReference type="ChEBI" id="CHEBI:15378"/>
        <dbReference type="ChEBI" id="CHEBI:57856"/>
        <dbReference type="ChEBI" id="CHEBI:59789"/>
        <dbReference type="ChEBI" id="CHEBI:156482"/>
        <dbReference type="ChEBI" id="CHEBI:156484"/>
    </reaction>
</comment>
<dbReference type="NCBIfam" id="TIGR04198">
    <property type="entry name" value="paramyx_RNAcap"/>
    <property type="match status" value="1"/>
</dbReference>
<dbReference type="Proteomes" id="UP001252088">
    <property type="component" value="Segment"/>
</dbReference>
<keyword evidence="9 22" id="KW-0547">Nucleotide-binding</keyword>
<feature type="domain" description="Mononegavirus-type SAM-dependent 2'-O-MTase" evidence="24">
    <location>
        <begin position="1766"/>
        <end position="1973"/>
    </location>
</feature>
<name>A0AAE9HT86_9MONO</name>
<evidence type="ECO:0000256" key="17">
    <source>
        <dbReference type="ARBA" id="ARBA00024494"/>
    </source>
</evidence>
<proteinExistence type="inferred from homology"/>
<dbReference type="GO" id="GO:0003968">
    <property type="term" value="F:RNA-directed RNA polymerase activity"/>
    <property type="evidence" value="ECO:0007669"/>
    <property type="project" value="UniProtKB-KW"/>
</dbReference>
<keyword evidence="16" id="KW-0511">Multifunctional enzyme</keyword>
<dbReference type="InterPro" id="IPR026890">
    <property type="entry name" value="Mononeg_mRNAcap"/>
</dbReference>
<evidence type="ECO:0000313" key="25">
    <source>
        <dbReference type="EMBL" id="UQM99576.1"/>
    </source>
</evidence>
<comment type="catalytic activity">
    <reaction evidence="17">
        <text>a 5'-end triphospho-adenylyl-adenylyl-cytidylyl-adenosine in mRNA + GDP + H(+) = a 5'-end (5'-triphosphoguanosine)-adenylyl-adenylyl-cytidylyl-adenosine in mRNA + diphosphate</text>
        <dbReference type="Rhea" id="RHEA:65436"/>
        <dbReference type="Rhea" id="RHEA-COMP:16797"/>
        <dbReference type="Rhea" id="RHEA-COMP:16799"/>
        <dbReference type="ChEBI" id="CHEBI:15378"/>
        <dbReference type="ChEBI" id="CHEBI:33019"/>
        <dbReference type="ChEBI" id="CHEBI:58189"/>
        <dbReference type="ChEBI" id="CHEBI:156484"/>
        <dbReference type="ChEBI" id="CHEBI:156503"/>
        <dbReference type="EC" id="2.7.7.88"/>
    </reaction>
</comment>
<evidence type="ECO:0000256" key="1">
    <source>
        <dbReference type="ARBA" id="ARBA00003132"/>
    </source>
</evidence>
<dbReference type="InterPro" id="IPR025786">
    <property type="entry name" value="Mononega_L_MeTrfase"/>
</dbReference>
<evidence type="ECO:0000256" key="20">
    <source>
        <dbReference type="ARBA" id="ARBA00047370"/>
    </source>
</evidence>
<keyword evidence="14 22" id="KW-0506">mRNA capping</keyword>
<evidence type="ECO:0000259" key="24">
    <source>
        <dbReference type="PROSITE" id="PS51590"/>
    </source>
</evidence>
<evidence type="ECO:0000256" key="7">
    <source>
        <dbReference type="ARBA" id="ARBA00022691"/>
    </source>
</evidence>
<evidence type="ECO:0000256" key="11">
    <source>
        <dbReference type="ARBA" id="ARBA00022840"/>
    </source>
</evidence>
<sequence>MDFLEDTILYPESHLNSPLVAQKLVTYIEYSCLPHNQELKDKTILKTITEKIQNYGHPHHLKILYQSGRLISPWVHPKGKCLHVPYPECNKSLFRYVDHKLTRKIDRVLAHANTAYNSVSERIYSCLKDIREKLGGSFNQDELINGNDSTKILDLPEIMISSQWYDPFLFWFTIKTEMRSCVKDYANTKGRNQEKPMILKSDDSFIVINRLLVYIVDLKSLDAYYLTFEMVLMMCDVVEGRLMCEVAMICDSKYIPLLPNVKSLWVLIDGFFPDLGNNTYNIVSLLEPLTLGFLQLLDEAPILAGAFLDHCFTELVAELNDNGYTSQADQQETLRIIREIFNISNVHLLAEMFSFFRSFGHPLLEAEEAADKVRIHMHKPKVISFEVLMKGHAIFCATIINGYRDRHGGAWPPLTLPDHATSSIRMAQINNEAITDALAVSHWKSFCGIQFSCFMPLSLDEDLTMYMKDKALAAISKEWDSPYVYDVMRYRPPKQTTSRRLIDVFINDPKFDPYNMINYVLSGEYLTDKDFNLSYSLKEKETKKVGRLFAKMSYKMRACQVIAESLISNGVGKYFKDNGMAKDEHDLTKTLHKLSISSVPKDHRLFHMTHSDFLTSTTRVAPHLASSDNSLLAKDKINEYPSINPGHNSQPKDQKDSDQYETISTFLTTDLQKFCLNWRAETINIFAERLNEIYGLPGFFQWLHKRLEISTLYVCDPYCPPKNDYHVNISDQPDEHIFIKNPMGGIEGFCQKLWTISTIPFLYLSAYETGVRISSVVQGDNEAIAITKKVPSTYPYWLKKQESAETARIYFKRLRYNFGMIGHNLKANETLISSHFFVYSKQIYYDGVILSQALKSVSRCVFWSETIVDETRSACSNIATTIAKAIEKGYSRDIGYSLCILKTFQQIVISLDYTINPYMTAEVRNPIMGSPNWFIHATLTPAPLGGFNYLNMSRIYVRNIGDPITASLADVKRMINAKMLDRGMLQKIMNQPPGDSTYLDWANDPYSSNIPNTQSITKMIKNITARNILIHSPNPMLKGLFHTGSIDEDHKLASFLMDRKVIIPRAAHEILDNSIPGAREHIAGMLDTTKGLIRSGLKVGGLRSRLISKIATYDVEQFRRFNQLVLVRQRNELIELTACSVALAKTLRQHMWAHLAKGRIIYGLEVPDILEAMIGDFISGHEDCQLCSSGSTNYAWFFVPANCDLDDIHNPTNSLRVPYIGSTTDERSDIRIGHVRNPSKALKAAIRIATIYTWAYGDNDQCWNEAFLIAAQRANITLEDLKLITPISTSTNLAHRMRDRSTQIKYSSSSLNRVSRYTTISNDNLNFILEGSKTDTNYIYQQGMLLGLASIEDRFRFRQNTGDHNTVYHLHTVDECCVVKMVDYPNIFGIGECPIIQPPKNNRLIYDDSPIIERDQLKLDQQKYRVALIDYTLWTTHDLSQGLAQSLALTLIESITKSENDHLNEVKSVESDDDIKSLITEFLIVDPKLLCLHLGQAISINWSFEIHYRKPKGPYEMIDLLHKLLSRSSHGSFTILTNALSHPRIFKKFWDNNIIEPITGHLLDQQNLNLIAIEFMVECYRTYLHYWGAHKSNNLQYIICEPDEEAITTRYDLVQAKHLAMLNDYYNHSIFVPHIRGLDPLTKCKVLNDSLKQAAEMNPNSRDWNLNIINIIAYPASLTYIRRGTIKQLRMRIPNPMMALSSVTTPSLKREQQYSSLQSNHPVDDLELPIKINIKELLQGINEPRVSPTMTSASDAYSEYAHHIYRRIGINSSSCYKAVEICDYIRGHVNEKGPRLFLGEGAGAMLTTYYYLLGPSVSYYNTGVYSQSVRGQREFNPYPAEVALVYRQNCDNEHLSANVQVLFNGNPESTWIGNMDCFTYILNTVKLGSCSFIHCDLESTGDKTAMQALEELAHVISIAIAIGEPGSMFVLKLLPIQNDWSIELIRFLSENYDTCDLIAPWYSSPDSSEVYIICKGLIQSRILDPNLLYTRLHDRQPDVSGRLQEWILDKKGIYHANFRSDHAISPYTKLGQSNLNNWLSKLTSVEQSLITIGFQLNGPKLIRRLVSFDPGHDLTNLQSAIIMCYKELLYNYLGHIHDHHFFQPYPVLESSKIREIVYDLIRKTTLYKLLDRSLQLETFHTDFAQALSRKQILFSFVNRTDSFLCPHKVYNKLIKSSIQKNWIIDLSTPEVKMWWKIMGYTYLI</sequence>
<comment type="catalytic activity">
    <reaction evidence="22">
        <text>RNA(n) + a ribonucleoside 5'-triphosphate = RNA(n+1) + diphosphate</text>
        <dbReference type="Rhea" id="RHEA:21248"/>
        <dbReference type="Rhea" id="RHEA-COMP:14527"/>
        <dbReference type="Rhea" id="RHEA-COMP:17342"/>
        <dbReference type="ChEBI" id="CHEBI:33019"/>
        <dbReference type="ChEBI" id="CHEBI:61557"/>
        <dbReference type="ChEBI" id="CHEBI:140395"/>
        <dbReference type="EC" id="2.7.7.48"/>
    </reaction>
</comment>
<dbReference type="PROSITE" id="PS51590">
    <property type="entry name" value="SAM_MT_MNV_L"/>
    <property type="match status" value="1"/>
</dbReference>
<dbReference type="Pfam" id="PF14318">
    <property type="entry name" value="Mononeg_mRNAcap"/>
    <property type="match status" value="1"/>
</dbReference>
<dbReference type="EC" id="2.7.7.48" evidence="22"/>
<keyword evidence="26" id="KW-1185">Reference proteome</keyword>
<comment type="catalytic activity">
    <reaction evidence="18 22">
        <text>a 5'-end (5'-triphosphoguanosine)-(2'-O-methyladenylyl)-adenylyl-cytidylyl-adenosine in mRNA + S-adenosyl-L-methionine = a 5'-end (N(7)-methyl 5'-triphosphoguanosine)-(2'-O-methyladenylyl)-adenylyl-cytidylyl-adenosine in mRNA + S-adenosyl-L-homocysteine</text>
        <dbReference type="Rhea" id="RHEA:65440"/>
        <dbReference type="Rhea" id="RHEA-COMP:16798"/>
        <dbReference type="Rhea" id="RHEA-COMP:16801"/>
        <dbReference type="ChEBI" id="CHEBI:57856"/>
        <dbReference type="ChEBI" id="CHEBI:59789"/>
        <dbReference type="ChEBI" id="CHEBI:156482"/>
        <dbReference type="ChEBI" id="CHEBI:156483"/>
    </reaction>
</comment>